<dbReference type="PROSITE" id="PS00028">
    <property type="entry name" value="ZINC_FINGER_C2H2_1"/>
    <property type="match status" value="2"/>
</dbReference>
<dbReference type="SUPFAM" id="SSF57667">
    <property type="entry name" value="beta-beta-alpha zinc fingers"/>
    <property type="match status" value="1"/>
</dbReference>
<feature type="compositionally biased region" description="Low complexity" evidence="6">
    <location>
        <begin position="85"/>
        <end position="96"/>
    </location>
</feature>
<feature type="compositionally biased region" description="Low complexity" evidence="6">
    <location>
        <begin position="117"/>
        <end position="130"/>
    </location>
</feature>
<feature type="region of interest" description="Disordered" evidence="6">
    <location>
        <begin position="256"/>
        <end position="316"/>
    </location>
</feature>
<evidence type="ECO:0000256" key="2">
    <source>
        <dbReference type="ARBA" id="ARBA00022737"/>
    </source>
</evidence>
<feature type="domain" description="C2H2-type" evidence="7">
    <location>
        <begin position="230"/>
        <end position="259"/>
    </location>
</feature>
<reference evidence="8" key="1">
    <citation type="submission" date="2020-11" db="EMBL/GenBank/DDBJ databases">
        <authorList>
            <consortium name="DOE Joint Genome Institute"/>
            <person name="Ahrendt S."/>
            <person name="Riley R."/>
            <person name="Andreopoulos W."/>
            <person name="LaButti K."/>
            <person name="Pangilinan J."/>
            <person name="Ruiz-duenas F.J."/>
            <person name="Barrasa J.M."/>
            <person name="Sanchez-Garcia M."/>
            <person name="Camarero S."/>
            <person name="Miyauchi S."/>
            <person name="Serrano A."/>
            <person name="Linde D."/>
            <person name="Babiker R."/>
            <person name="Drula E."/>
            <person name="Ayuso-Fernandez I."/>
            <person name="Pacheco R."/>
            <person name="Padilla G."/>
            <person name="Ferreira P."/>
            <person name="Barriuso J."/>
            <person name="Kellner H."/>
            <person name="Castanera R."/>
            <person name="Alfaro M."/>
            <person name="Ramirez L."/>
            <person name="Pisabarro A.G."/>
            <person name="Kuo A."/>
            <person name="Tritt A."/>
            <person name="Lipzen A."/>
            <person name="He G."/>
            <person name="Yan M."/>
            <person name="Ng V."/>
            <person name="Cullen D."/>
            <person name="Martin F."/>
            <person name="Rosso M.-N."/>
            <person name="Henrissat B."/>
            <person name="Hibbett D."/>
            <person name="Martinez A.T."/>
            <person name="Grigoriev I.V."/>
        </authorList>
    </citation>
    <scope>NUCLEOTIDE SEQUENCE</scope>
    <source>
        <strain evidence="8">AH 44721</strain>
    </source>
</reference>
<dbReference type="GO" id="GO:0000981">
    <property type="term" value="F:DNA-binding transcription factor activity, RNA polymerase II-specific"/>
    <property type="evidence" value="ECO:0007669"/>
    <property type="project" value="TreeGrafter"/>
</dbReference>
<dbReference type="GO" id="GO:0008270">
    <property type="term" value="F:zinc ion binding"/>
    <property type="evidence" value="ECO:0007669"/>
    <property type="project" value="UniProtKB-KW"/>
</dbReference>
<dbReference type="GO" id="GO:0045944">
    <property type="term" value="P:positive regulation of transcription by RNA polymerase II"/>
    <property type="evidence" value="ECO:0007669"/>
    <property type="project" value="UniProtKB-ARBA"/>
</dbReference>
<proteinExistence type="predicted"/>
<sequence>MDAIAETQELVAAAEPSLNTEETANSGPVADVVEANTTSVPSEEKNGSTSPLRTGTVTKRRIRDDSDHISETKKRTPAPRKKQKTSSTPSTDSFPPLAQDPYSTTSPSDGRSPTREVSLASSTSSTSGVGHSAFLAGQQLTFYHAHNSEDQQQLESRLPRSRATLPTPIPNLTKKSRGRRVPTQDTALNDPDRKDHRLYVCTVDGCGKCFHRGEHLKRHIRSIHTHEKPFKCTFPLCQKYFNRHDNLLQHLKVHRETAPQEAGAQEDVKQTISAPPPQRYSAPSQSSSSISPPVYRHRRRSYSPARMPEPESPVGPAIPRTIYNAFPRATMTMGPMMATSTYTSYPSSMAFSAATNSISLLADMAVSSLRTELPQSPVDSLNRTSAFRSNPY</sequence>
<keyword evidence="3 5" id="KW-0863">Zinc-finger</keyword>
<dbReference type="InterPro" id="IPR050329">
    <property type="entry name" value="GLI_C2H2-zinc-finger"/>
</dbReference>
<keyword evidence="1" id="KW-0479">Metal-binding</keyword>
<evidence type="ECO:0000256" key="3">
    <source>
        <dbReference type="ARBA" id="ARBA00022771"/>
    </source>
</evidence>
<feature type="compositionally biased region" description="Polar residues" evidence="6">
    <location>
        <begin position="17"/>
        <end position="26"/>
    </location>
</feature>
<dbReference type="PANTHER" id="PTHR19818">
    <property type="entry name" value="ZINC FINGER PROTEIN ZIC AND GLI"/>
    <property type="match status" value="1"/>
</dbReference>
<dbReference type="InterPro" id="IPR036236">
    <property type="entry name" value="Znf_C2H2_sf"/>
</dbReference>
<keyword evidence="2" id="KW-0677">Repeat</keyword>
<feature type="compositionally biased region" description="Polar residues" evidence="6">
    <location>
        <begin position="101"/>
        <end position="111"/>
    </location>
</feature>
<organism evidence="8 9">
    <name type="scientific">Gymnopilus junonius</name>
    <name type="common">Spectacular rustgill mushroom</name>
    <name type="synonym">Gymnopilus spectabilis subsp. junonius</name>
    <dbReference type="NCBI Taxonomy" id="109634"/>
    <lineage>
        <taxon>Eukaryota</taxon>
        <taxon>Fungi</taxon>
        <taxon>Dikarya</taxon>
        <taxon>Basidiomycota</taxon>
        <taxon>Agaricomycotina</taxon>
        <taxon>Agaricomycetes</taxon>
        <taxon>Agaricomycetidae</taxon>
        <taxon>Agaricales</taxon>
        <taxon>Agaricineae</taxon>
        <taxon>Hymenogastraceae</taxon>
        <taxon>Gymnopilus</taxon>
    </lineage>
</organism>
<dbReference type="InterPro" id="IPR013087">
    <property type="entry name" value="Znf_C2H2_type"/>
</dbReference>
<feature type="compositionally biased region" description="Basic and acidic residues" evidence="6">
    <location>
        <begin position="62"/>
        <end position="74"/>
    </location>
</feature>
<feature type="compositionally biased region" description="Low complexity" evidence="6">
    <location>
        <begin position="279"/>
        <end position="293"/>
    </location>
</feature>
<dbReference type="OrthoDB" id="6365676at2759"/>
<dbReference type="Gene3D" id="3.30.160.60">
    <property type="entry name" value="Classic Zinc Finger"/>
    <property type="match status" value="2"/>
</dbReference>
<feature type="domain" description="C2H2-type" evidence="7">
    <location>
        <begin position="199"/>
        <end position="229"/>
    </location>
</feature>
<evidence type="ECO:0000256" key="4">
    <source>
        <dbReference type="ARBA" id="ARBA00022833"/>
    </source>
</evidence>
<keyword evidence="9" id="KW-1185">Reference proteome</keyword>
<gene>
    <name evidence="8" type="ORF">CPB84DRAFT_1844284</name>
</gene>
<evidence type="ECO:0000256" key="5">
    <source>
        <dbReference type="PROSITE-ProRule" id="PRU00042"/>
    </source>
</evidence>
<feature type="compositionally biased region" description="Basic residues" evidence="6">
    <location>
        <begin position="75"/>
        <end position="84"/>
    </location>
</feature>
<evidence type="ECO:0000256" key="6">
    <source>
        <dbReference type="SAM" id="MobiDB-lite"/>
    </source>
</evidence>
<accession>A0A9P5NS82</accession>
<dbReference type="AlphaFoldDB" id="A0A9P5NS82"/>
<name>A0A9P5NS82_GYMJU</name>
<dbReference type="PROSITE" id="PS50157">
    <property type="entry name" value="ZINC_FINGER_C2H2_2"/>
    <property type="match status" value="2"/>
</dbReference>
<evidence type="ECO:0000256" key="1">
    <source>
        <dbReference type="ARBA" id="ARBA00022723"/>
    </source>
</evidence>
<dbReference type="EMBL" id="JADNYJ010000017">
    <property type="protein sequence ID" value="KAF8906819.1"/>
    <property type="molecule type" value="Genomic_DNA"/>
</dbReference>
<evidence type="ECO:0000259" key="7">
    <source>
        <dbReference type="PROSITE" id="PS50157"/>
    </source>
</evidence>
<feature type="region of interest" description="Disordered" evidence="6">
    <location>
        <begin position="147"/>
        <end position="191"/>
    </location>
</feature>
<comment type="caution">
    <text evidence="8">The sequence shown here is derived from an EMBL/GenBank/DDBJ whole genome shotgun (WGS) entry which is preliminary data.</text>
</comment>
<dbReference type="GO" id="GO:0000978">
    <property type="term" value="F:RNA polymerase II cis-regulatory region sequence-specific DNA binding"/>
    <property type="evidence" value="ECO:0007669"/>
    <property type="project" value="TreeGrafter"/>
</dbReference>
<protein>
    <recommendedName>
        <fullName evidence="7">C2H2-type domain-containing protein</fullName>
    </recommendedName>
</protein>
<dbReference type="SMART" id="SM00355">
    <property type="entry name" value="ZnF_C2H2"/>
    <property type="match status" value="2"/>
</dbReference>
<dbReference type="PANTHER" id="PTHR19818:SF139">
    <property type="entry name" value="PAIR-RULE PROTEIN ODD-PAIRED"/>
    <property type="match status" value="1"/>
</dbReference>
<evidence type="ECO:0000313" key="8">
    <source>
        <dbReference type="EMBL" id="KAF8906819.1"/>
    </source>
</evidence>
<dbReference type="Proteomes" id="UP000724874">
    <property type="component" value="Unassembled WGS sequence"/>
</dbReference>
<dbReference type="Pfam" id="PF00096">
    <property type="entry name" value="zf-C2H2"/>
    <property type="match status" value="2"/>
</dbReference>
<dbReference type="GO" id="GO:0005634">
    <property type="term" value="C:nucleus"/>
    <property type="evidence" value="ECO:0007669"/>
    <property type="project" value="UniProtKB-ARBA"/>
</dbReference>
<evidence type="ECO:0000313" key="9">
    <source>
        <dbReference type="Proteomes" id="UP000724874"/>
    </source>
</evidence>
<feature type="region of interest" description="Disordered" evidence="6">
    <location>
        <begin position="1"/>
        <end position="130"/>
    </location>
</feature>
<keyword evidence="4" id="KW-0862">Zinc</keyword>
<feature type="compositionally biased region" description="Polar residues" evidence="6">
    <location>
        <begin position="35"/>
        <end position="57"/>
    </location>
</feature>